<accession>A0A2V4UJ53</accession>
<dbReference type="GO" id="GO:0006355">
    <property type="term" value="P:regulation of DNA-templated transcription"/>
    <property type="evidence" value="ECO:0007669"/>
    <property type="project" value="InterPro"/>
</dbReference>
<dbReference type="GO" id="GO:0000156">
    <property type="term" value="F:phosphorelay response regulator activity"/>
    <property type="evidence" value="ECO:0007669"/>
    <property type="project" value="TreeGrafter"/>
</dbReference>
<sequence>MKLLLVEDNAELAHWIVNLLRAENFTADCVADGEAADSVLLTQSYDLVLLDMRLPRLSGKDVLNRLRRRRNNVPVLMLTAHGSIDDKVACFGAGADDYVVKPFDSRELVARIKALIRRQTGEKSGWLTCGDLQYVCDTREFRHKDAPLTLRRREHSVLEALMLRQGKAVPKQALLERICSLSDEPSADAIDIYIHRLRKHLAESSVQITTLRGLGYILRAKEPAEPEQVGFFTGIGGCT</sequence>
<dbReference type="Pfam" id="PF00072">
    <property type="entry name" value="Response_reg"/>
    <property type="match status" value="1"/>
</dbReference>
<feature type="modified residue" description="4-aspartylphosphate" evidence="4">
    <location>
        <position position="51"/>
    </location>
</feature>
<dbReference type="RefSeq" id="WP_110854884.1">
    <property type="nucleotide sequence ID" value="NZ_QJSQ01000006.1"/>
</dbReference>
<dbReference type="Proteomes" id="UP000247772">
    <property type="component" value="Unassembled WGS sequence"/>
</dbReference>
<protein>
    <submittedName>
        <fullName evidence="8">Winged helix family two component transcriptional regulator</fullName>
    </submittedName>
</protein>
<organism evidence="8 9">
    <name type="scientific">Paraburkholderia silvatlantica</name>
    <dbReference type="NCBI Taxonomy" id="321895"/>
    <lineage>
        <taxon>Bacteria</taxon>
        <taxon>Pseudomonadati</taxon>
        <taxon>Pseudomonadota</taxon>
        <taxon>Betaproteobacteria</taxon>
        <taxon>Burkholderiales</taxon>
        <taxon>Burkholderiaceae</taxon>
        <taxon>Paraburkholderia</taxon>
    </lineage>
</organism>
<feature type="domain" description="OmpR/PhoB-type" evidence="7">
    <location>
        <begin position="124"/>
        <end position="220"/>
    </location>
</feature>
<dbReference type="CDD" id="cd00383">
    <property type="entry name" value="trans_reg_C"/>
    <property type="match status" value="1"/>
</dbReference>
<dbReference type="SMART" id="SM00862">
    <property type="entry name" value="Trans_reg_C"/>
    <property type="match status" value="1"/>
</dbReference>
<dbReference type="Gene3D" id="3.40.50.2300">
    <property type="match status" value="1"/>
</dbReference>
<dbReference type="InterPro" id="IPR001789">
    <property type="entry name" value="Sig_transdc_resp-reg_receiver"/>
</dbReference>
<dbReference type="PANTHER" id="PTHR48111:SF67">
    <property type="entry name" value="TRANSCRIPTIONAL REGULATORY PROTEIN TCTD"/>
    <property type="match status" value="1"/>
</dbReference>
<dbReference type="InterPro" id="IPR001867">
    <property type="entry name" value="OmpR/PhoB-type_DNA-bd"/>
</dbReference>
<dbReference type="OrthoDB" id="9802426at2"/>
<evidence type="ECO:0000256" key="5">
    <source>
        <dbReference type="PROSITE-ProRule" id="PRU01091"/>
    </source>
</evidence>
<keyword evidence="3" id="KW-0804">Transcription</keyword>
<dbReference type="Gene3D" id="6.10.250.690">
    <property type="match status" value="1"/>
</dbReference>
<keyword evidence="4" id="KW-0597">Phosphoprotein</keyword>
<dbReference type="InterPro" id="IPR011006">
    <property type="entry name" value="CheY-like_superfamily"/>
</dbReference>
<dbReference type="InterPro" id="IPR036388">
    <property type="entry name" value="WH-like_DNA-bd_sf"/>
</dbReference>
<evidence type="ECO:0000256" key="2">
    <source>
        <dbReference type="ARBA" id="ARBA00023125"/>
    </source>
</evidence>
<evidence type="ECO:0000256" key="1">
    <source>
        <dbReference type="ARBA" id="ARBA00023015"/>
    </source>
</evidence>
<evidence type="ECO:0000259" key="7">
    <source>
        <dbReference type="PROSITE" id="PS51755"/>
    </source>
</evidence>
<dbReference type="EMBL" id="QJSQ01000006">
    <property type="protein sequence ID" value="PYE24337.1"/>
    <property type="molecule type" value="Genomic_DNA"/>
</dbReference>
<reference evidence="8 9" key="1">
    <citation type="submission" date="2018-06" db="EMBL/GenBank/DDBJ databases">
        <title>Genomic Encyclopedia of Type Strains, Phase IV (KMG-V): Genome sequencing to study the core and pangenomes of soil and plant-associated prokaryotes.</title>
        <authorList>
            <person name="Whitman W."/>
        </authorList>
    </citation>
    <scope>NUCLEOTIDE SEQUENCE [LARGE SCALE GENOMIC DNA]</scope>
    <source>
        <strain evidence="8 9">SRCL-318</strain>
    </source>
</reference>
<name>A0A2V4UJ53_9BURK</name>
<feature type="domain" description="Response regulatory" evidence="6">
    <location>
        <begin position="2"/>
        <end position="116"/>
    </location>
</feature>
<dbReference type="InterPro" id="IPR039420">
    <property type="entry name" value="WalR-like"/>
</dbReference>
<dbReference type="GO" id="GO:0032993">
    <property type="term" value="C:protein-DNA complex"/>
    <property type="evidence" value="ECO:0007669"/>
    <property type="project" value="TreeGrafter"/>
</dbReference>
<dbReference type="PROSITE" id="PS50110">
    <property type="entry name" value="RESPONSE_REGULATORY"/>
    <property type="match status" value="1"/>
</dbReference>
<keyword evidence="1" id="KW-0805">Transcription regulation</keyword>
<dbReference type="SMART" id="SM00448">
    <property type="entry name" value="REC"/>
    <property type="match status" value="1"/>
</dbReference>
<dbReference type="GO" id="GO:0000976">
    <property type="term" value="F:transcription cis-regulatory region binding"/>
    <property type="evidence" value="ECO:0007669"/>
    <property type="project" value="TreeGrafter"/>
</dbReference>
<feature type="DNA-binding region" description="OmpR/PhoB-type" evidence="5">
    <location>
        <begin position="124"/>
        <end position="220"/>
    </location>
</feature>
<evidence type="ECO:0000256" key="4">
    <source>
        <dbReference type="PROSITE-ProRule" id="PRU00169"/>
    </source>
</evidence>
<dbReference type="GO" id="GO:0005829">
    <property type="term" value="C:cytosol"/>
    <property type="evidence" value="ECO:0007669"/>
    <property type="project" value="TreeGrafter"/>
</dbReference>
<dbReference type="Pfam" id="PF00486">
    <property type="entry name" value="Trans_reg_C"/>
    <property type="match status" value="1"/>
</dbReference>
<evidence type="ECO:0000313" key="8">
    <source>
        <dbReference type="EMBL" id="PYE24337.1"/>
    </source>
</evidence>
<dbReference type="SUPFAM" id="SSF52172">
    <property type="entry name" value="CheY-like"/>
    <property type="match status" value="1"/>
</dbReference>
<evidence type="ECO:0000256" key="3">
    <source>
        <dbReference type="ARBA" id="ARBA00023163"/>
    </source>
</evidence>
<gene>
    <name evidence="8" type="ORF">C7410_106167</name>
</gene>
<evidence type="ECO:0000259" key="6">
    <source>
        <dbReference type="PROSITE" id="PS50110"/>
    </source>
</evidence>
<dbReference type="PANTHER" id="PTHR48111">
    <property type="entry name" value="REGULATOR OF RPOS"/>
    <property type="match status" value="1"/>
</dbReference>
<dbReference type="AlphaFoldDB" id="A0A2V4UJ53"/>
<dbReference type="Gene3D" id="1.10.10.10">
    <property type="entry name" value="Winged helix-like DNA-binding domain superfamily/Winged helix DNA-binding domain"/>
    <property type="match status" value="1"/>
</dbReference>
<keyword evidence="2 5" id="KW-0238">DNA-binding</keyword>
<proteinExistence type="predicted"/>
<evidence type="ECO:0000313" key="9">
    <source>
        <dbReference type="Proteomes" id="UP000247772"/>
    </source>
</evidence>
<dbReference type="PROSITE" id="PS51755">
    <property type="entry name" value="OMPR_PHOB"/>
    <property type="match status" value="1"/>
</dbReference>
<comment type="caution">
    <text evidence="8">The sequence shown here is derived from an EMBL/GenBank/DDBJ whole genome shotgun (WGS) entry which is preliminary data.</text>
</comment>